<feature type="compositionally biased region" description="Low complexity" evidence="1">
    <location>
        <begin position="498"/>
        <end position="515"/>
    </location>
</feature>
<evidence type="ECO:0000313" key="3">
    <source>
        <dbReference type="EMBL" id="CZR53628.1"/>
    </source>
</evidence>
<dbReference type="Proteomes" id="UP000184330">
    <property type="component" value="Unassembled WGS sequence"/>
</dbReference>
<organism evidence="3 4">
    <name type="scientific">Phialocephala subalpina</name>
    <dbReference type="NCBI Taxonomy" id="576137"/>
    <lineage>
        <taxon>Eukaryota</taxon>
        <taxon>Fungi</taxon>
        <taxon>Dikarya</taxon>
        <taxon>Ascomycota</taxon>
        <taxon>Pezizomycotina</taxon>
        <taxon>Leotiomycetes</taxon>
        <taxon>Helotiales</taxon>
        <taxon>Mollisiaceae</taxon>
        <taxon>Phialocephala</taxon>
        <taxon>Phialocephala fortinii species complex</taxon>
    </lineage>
</organism>
<feature type="region of interest" description="Disordered" evidence="1">
    <location>
        <begin position="491"/>
        <end position="529"/>
    </location>
</feature>
<evidence type="ECO:0000256" key="2">
    <source>
        <dbReference type="SAM" id="SignalP"/>
    </source>
</evidence>
<keyword evidence="2" id="KW-0732">Signal</keyword>
<evidence type="ECO:0008006" key="5">
    <source>
        <dbReference type="Google" id="ProtNLM"/>
    </source>
</evidence>
<protein>
    <recommendedName>
        <fullName evidence="5">Extracellular membrane protein CFEM domain-containing protein</fullName>
    </recommendedName>
</protein>
<proteinExistence type="predicted"/>
<reference evidence="3 4" key="1">
    <citation type="submission" date="2016-03" db="EMBL/GenBank/DDBJ databases">
        <authorList>
            <person name="Ploux O."/>
        </authorList>
    </citation>
    <scope>NUCLEOTIDE SEQUENCE [LARGE SCALE GENOMIC DNA]</scope>
    <source>
        <strain evidence="3 4">UAMH 11012</strain>
    </source>
</reference>
<accession>A0A1L7WLI5</accession>
<feature type="region of interest" description="Disordered" evidence="1">
    <location>
        <begin position="291"/>
        <end position="332"/>
    </location>
</feature>
<dbReference type="EMBL" id="FJOG01000004">
    <property type="protein sequence ID" value="CZR53628.1"/>
    <property type="molecule type" value="Genomic_DNA"/>
</dbReference>
<keyword evidence="4" id="KW-1185">Reference proteome</keyword>
<dbReference type="OrthoDB" id="3565444at2759"/>
<sequence length="749" mass="78671">MKVIKFMSLLFAALSSFPFVFGSRLQARDVPIAGVVACANNANCTAARTDLSDCFQNAQSSDGHTFDDITNCLCVFGRGAVTPWHPDWTDQLESCIVCVENAAGLNSTVSQAMQVIIGVQNSFGGLCKRTLDLGQMVRNSEYLAYVNNFPLSLPDATLRNNSAAAKRDIITLTKISLVSVTRTTRTGAFSLPSMGNPNTLTATVPIVTPFLSQSSSSFSSLQASELKCNHDNCLRQCIRESSAAADFCLTYTKSVYTTTLGLPDIVSHCDNDPTRISSACSCLATVTAASTPSSHTTSSRTKFSSTPSSSAVSSLSSTISSKSTSSSSSSKLSLKTTTSSRTSSSTTPSTSGWVTLPPSDAMKACAASTECFSAGSIFNTCIAPTSGIDVWNCFCVENHDEWYKWVTACTACVHQALPISENGALTGGFVKDQLKNKIFKFGQYVSQTYECPIACFNMTLVDAPISFGGMDPPTVSVSITGVNSATIVHPGSSSSKFATAPGSSTPATSKSSSTTQFKPASSQGVVPASTTTLKSTVKSTVIVTVVPVKSTSASTSPSTTTSTSSGIKLKPSTTPSTAKTTQASSSHIPSSSTSTSAPSTPLLSSPAFPISPQMQACQFSKTTCKQAGMIFTECINSPDPTGTNTTTWDCLCTTNFAQWNSTLNSCSDCISKALPQVNHNSTWQASQVPQCVNLEVSTYCSLKGTQQGSRDAALINGGRLLTSAFQSPILWFNMTAIDAPIAWPPVLIA</sequence>
<name>A0A1L7WLI5_9HELO</name>
<dbReference type="AlphaFoldDB" id="A0A1L7WLI5"/>
<feature type="signal peptide" evidence="2">
    <location>
        <begin position="1"/>
        <end position="22"/>
    </location>
</feature>
<evidence type="ECO:0000256" key="1">
    <source>
        <dbReference type="SAM" id="MobiDB-lite"/>
    </source>
</evidence>
<gene>
    <name evidence="3" type="ORF">PAC_03508</name>
</gene>
<evidence type="ECO:0000313" key="4">
    <source>
        <dbReference type="Proteomes" id="UP000184330"/>
    </source>
</evidence>
<feature type="chain" id="PRO_5013176970" description="Extracellular membrane protein CFEM domain-containing protein" evidence="2">
    <location>
        <begin position="23"/>
        <end position="749"/>
    </location>
</feature>
<feature type="region of interest" description="Disordered" evidence="1">
    <location>
        <begin position="551"/>
        <end position="605"/>
    </location>
</feature>